<keyword evidence="2" id="KW-1185">Reference proteome</keyword>
<gene>
    <name evidence="1" type="ORF">E2C01_018693</name>
</gene>
<name>A0A5B7DXT0_PORTR</name>
<protein>
    <submittedName>
        <fullName evidence="1">Uncharacterized protein</fullName>
    </submittedName>
</protein>
<reference evidence="1" key="1">
    <citation type="submission" date="2019-05" db="EMBL/GenBank/DDBJ databases">
        <title>Another draft genome of Portunus trituberculatus and its Hox gene families provides insights of decapod evolution.</title>
        <authorList>
            <person name="Jeong J.-H."/>
            <person name="Song I."/>
            <person name="Kim S."/>
            <person name="Choi T."/>
            <person name="Kim D."/>
            <person name="Ryu S."/>
            <person name="Kim W."/>
        </authorList>
    </citation>
    <scope>NUCLEOTIDE SEQUENCE [LARGE SCALE GENOMIC DNA]</scope>
    <source>
        <tissue evidence="1">Muscle</tissue>
    </source>
</reference>
<evidence type="ECO:0000313" key="1">
    <source>
        <dbReference type="EMBL" id="MPC25574.1"/>
    </source>
</evidence>
<sequence>MSNLSIMYSTRTGCVKPRFKRFSLKKRMRNVCLHARHYHLCYAFSIQRWVSDTETVIIQRKISIIPPQVLPTGRGKMPEAPLLWGILGMNWRNRTRYRNEFVIGRAQWRRYGNSICKRIRGKEEIKNVGRVSKTIRNTSRVLHQLLSVMEDSKVKG</sequence>
<dbReference type="Proteomes" id="UP000324222">
    <property type="component" value="Unassembled WGS sequence"/>
</dbReference>
<dbReference type="AlphaFoldDB" id="A0A5B7DXT0"/>
<organism evidence="1 2">
    <name type="scientific">Portunus trituberculatus</name>
    <name type="common">Swimming crab</name>
    <name type="synonym">Neptunus trituberculatus</name>
    <dbReference type="NCBI Taxonomy" id="210409"/>
    <lineage>
        <taxon>Eukaryota</taxon>
        <taxon>Metazoa</taxon>
        <taxon>Ecdysozoa</taxon>
        <taxon>Arthropoda</taxon>
        <taxon>Crustacea</taxon>
        <taxon>Multicrustacea</taxon>
        <taxon>Malacostraca</taxon>
        <taxon>Eumalacostraca</taxon>
        <taxon>Eucarida</taxon>
        <taxon>Decapoda</taxon>
        <taxon>Pleocyemata</taxon>
        <taxon>Brachyura</taxon>
        <taxon>Eubrachyura</taxon>
        <taxon>Portunoidea</taxon>
        <taxon>Portunidae</taxon>
        <taxon>Portuninae</taxon>
        <taxon>Portunus</taxon>
    </lineage>
</organism>
<accession>A0A5B7DXT0</accession>
<proteinExistence type="predicted"/>
<dbReference type="EMBL" id="VSRR010001479">
    <property type="protein sequence ID" value="MPC25574.1"/>
    <property type="molecule type" value="Genomic_DNA"/>
</dbReference>
<comment type="caution">
    <text evidence="1">The sequence shown here is derived from an EMBL/GenBank/DDBJ whole genome shotgun (WGS) entry which is preliminary data.</text>
</comment>
<evidence type="ECO:0000313" key="2">
    <source>
        <dbReference type="Proteomes" id="UP000324222"/>
    </source>
</evidence>